<keyword evidence="10" id="KW-1185">Reference proteome</keyword>
<dbReference type="InterPro" id="IPR008266">
    <property type="entry name" value="Tyr_kinase_AS"/>
</dbReference>
<accession>A0A263D2N8</accession>
<evidence type="ECO:0000256" key="6">
    <source>
        <dbReference type="ARBA" id="ARBA00022840"/>
    </source>
</evidence>
<dbReference type="PROSITE" id="PS50011">
    <property type="entry name" value="PROTEIN_KINASE_DOM"/>
    <property type="match status" value="1"/>
</dbReference>
<keyword evidence="3" id="KW-0808">Transferase</keyword>
<dbReference type="EMBL" id="NKYE01000011">
    <property type="protein sequence ID" value="OZM71746.1"/>
    <property type="molecule type" value="Genomic_DNA"/>
</dbReference>
<organism evidence="9 10">
    <name type="scientific">Amycolatopsis antarctica</name>
    <dbReference type="NCBI Taxonomy" id="1854586"/>
    <lineage>
        <taxon>Bacteria</taxon>
        <taxon>Bacillati</taxon>
        <taxon>Actinomycetota</taxon>
        <taxon>Actinomycetes</taxon>
        <taxon>Pseudonocardiales</taxon>
        <taxon>Pseudonocardiaceae</taxon>
        <taxon>Amycolatopsis</taxon>
    </lineage>
</organism>
<dbReference type="SUPFAM" id="SSF56112">
    <property type="entry name" value="Protein kinase-like (PK-like)"/>
    <property type="match status" value="1"/>
</dbReference>
<dbReference type="PANTHER" id="PTHR43289">
    <property type="entry name" value="MITOGEN-ACTIVATED PROTEIN KINASE KINASE KINASE 20-RELATED"/>
    <property type="match status" value="1"/>
</dbReference>
<dbReference type="Gene3D" id="1.10.510.10">
    <property type="entry name" value="Transferase(Phosphotransferase) domain 1"/>
    <property type="match status" value="1"/>
</dbReference>
<protein>
    <recommendedName>
        <fullName evidence="1">non-specific serine/threonine protein kinase</fullName>
        <ecNumber evidence="1">2.7.11.1</ecNumber>
    </recommendedName>
</protein>
<sequence>MTGDGNGRIGIGSVVLGRYRLDEQIAAGGMGVLWRATDTVLDGVVALKRVPAAHLDDEQAAAIRQRTLREARLAARLRGHPNVVALYDVQVDDGDVWLVLEYVPSRSLAELLTEQGTIGQDEVTRIGIALAGALAAAHELGIQHRDVTPANVLVGAAGGPVKLADFGIAHSTGDARLTQPGAVIGTICYLAPEIARGGEPTPGSDVFSLGATLYAALEGTPPFGRDDNPLTMLRLVSTGIIRPPENAGPLRPLLLRLLELDPATRPDAATVRESLRRTCEPGEPSPSPPPAAGPAAGTGDQDPVTVAPPLSAAPEPAGRKRRVHGTWLAVAVVATVAAVLLTLTTVDGGDGGPGPAPAGEPGGIALPADVGAVVMGDQPETVDACPLLDPAALAGYGSVEIVRGSALFGCFARISGPAGEESVVGFEMSEPTRKEYDHSDDGTEYDLGGVQVYQGALEQNGPAKSCKGLIVLSDNSAFFATAYPRSRGERGPDPCALIAAANASAANHLAQRGVPHTDYAGAYSLSAYDSCDLVDDATLETVKDLNRASYYGEFAHWGCKWGTDPEDEGLPAVEVRFLLTSRERFADPGDQQPVTIAGRQAFRTEPDAEDDGNTCTIHLPQQDQPNAEGTFQVLQVQARVPETRDRQCGYAESVAAAAQAKLDGRP</sequence>
<dbReference type="InterPro" id="IPR011009">
    <property type="entry name" value="Kinase-like_dom_sf"/>
</dbReference>
<gene>
    <name evidence="9" type="ORF">CFN78_18110</name>
</gene>
<evidence type="ECO:0000313" key="10">
    <source>
        <dbReference type="Proteomes" id="UP000242444"/>
    </source>
</evidence>
<evidence type="ECO:0000256" key="3">
    <source>
        <dbReference type="ARBA" id="ARBA00022679"/>
    </source>
</evidence>
<evidence type="ECO:0000313" key="9">
    <source>
        <dbReference type="EMBL" id="OZM71746.1"/>
    </source>
</evidence>
<keyword evidence="6" id="KW-0067">ATP-binding</keyword>
<feature type="domain" description="Protein kinase" evidence="8">
    <location>
        <begin position="19"/>
        <end position="275"/>
    </location>
</feature>
<keyword evidence="2" id="KW-0723">Serine/threonine-protein kinase</keyword>
<dbReference type="OrthoDB" id="9762169at2"/>
<evidence type="ECO:0000256" key="7">
    <source>
        <dbReference type="SAM" id="MobiDB-lite"/>
    </source>
</evidence>
<evidence type="ECO:0000256" key="1">
    <source>
        <dbReference type="ARBA" id="ARBA00012513"/>
    </source>
</evidence>
<dbReference type="RefSeq" id="WP_094864029.1">
    <property type="nucleotide sequence ID" value="NZ_NKYE01000011.1"/>
</dbReference>
<dbReference type="PROSITE" id="PS00109">
    <property type="entry name" value="PROTEIN_KINASE_TYR"/>
    <property type="match status" value="1"/>
</dbReference>
<dbReference type="Gene3D" id="3.30.200.20">
    <property type="entry name" value="Phosphorylase Kinase, domain 1"/>
    <property type="match status" value="1"/>
</dbReference>
<evidence type="ECO:0000259" key="8">
    <source>
        <dbReference type="PROSITE" id="PS50011"/>
    </source>
</evidence>
<dbReference type="AlphaFoldDB" id="A0A263D2N8"/>
<proteinExistence type="predicted"/>
<keyword evidence="4" id="KW-0547">Nucleotide-binding</keyword>
<keyword evidence="5" id="KW-0418">Kinase</keyword>
<dbReference type="CDD" id="cd14014">
    <property type="entry name" value="STKc_PknB_like"/>
    <property type="match status" value="1"/>
</dbReference>
<feature type="region of interest" description="Disordered" evidence="7">
    <location>
        <begin position="266"/>
        <end position="319"/>
    </location>
</feature>
<dbReference type="InterPro" id="IPR000719">
    <property type="entry name" value="Prot_kinase_dom"/>
</dbReference>
<name>A0A263D2N8_9PSEU</name>
<evidence type="ECO:0000256" key="4">
    <source>
        <dbReference type="ARBA" id="ARBA00022741"/>
    </source>
</evidence>
<evidence type="ECO:0000256" key="2">
    <source>
        <dbReference type="ARBA" id="ARBA00022527"/>
    </source>
</evidence>
<comment type="caution">
    <text evidence="9">The sequence shown here is derived from an EMBL/GenBank/DDBJ whole genome shotgun (WGS) entry which is preliminary data.</text>
</comment>
<dbReference type="EC" id="2.7.11.1" evidence="1"/>
<dbReference type="InParanoid" id="A0A263D2N8"/>
<dbReference type="GO" id="GO:0004674">
    <property type="term" value="F:protein serine/threonine kinase activity"/>
    <property type="evidence" value="ECO:0007669"/>
    <property type="project" value="UniProtKB-KW"/>
</dbReference>
<dbReference type="GO" id="GO:0005524">
    <property type="term" value="F:ATP binding"/>
    <property type="evidence" value="ECO:0007669"/>
    <property type="project" value="UniProtKB-KW"/>
</dbReference>
<dbReference type="PANTHER" id="PTHR43289:SF6">
    <property type="entry name" value="SERINE_THREONINE-PROTEIN KINASE NEKL-3"/>
    <property type="match status" value="1"/>
</dbReference>
<dbReference type="Pfam" id="PF00069">
    <property type="entry name" value="Pkinase"/>
    <property type="match status" value="1"/>
</dbReference>
<feature type="compositionally biased region" description="Pro residues" evidence="7">
    <location>
        <begin position="283"/>
        <end position="292"/>
    </location>
</feature>
<reference evidence="9 10" key="1">
    <citation type="submission" date="2017-07" db="EMBL/GenBank/DDBJ databases">
        <title>Amycolatopsis antarcticus sp. nov., isolated from the surface of an Antarcticus brown macroalga.</title>
        <authorList>
            <person name="Wang J."/>
            <person name="Leiva S."/>
            <person name="Huang J."/>
            <person name="Huang Y."/>
        </authorList>
    </citation>
    <scope>NUCLEOTIDE SEQUENCE [LARGE SCALE GENOMIC DNA]</scope>
    <source>
        <strain evidence="9 10">AU-G6</strain>
    </source>
</reference>
<dbReference type="Proteomes" id="UP000242444">
    <property type="component" value="Unassembled WGS sequence"/>
</dbReference>
<evidence type="ECO:0000256" key="5">
    <source>
        <dbReference type="ARBA" id="ARBA00022777"/>
    </source>
</evidence>